<dbReference type="InterPro" id="IPR029058">
    <property type="entry name" value="AB_hydrolase_fold"/>
</dbReference>
<sequence length="561" mass="63638">MKLVNLRIFWLSFYILGFVHSQTIYTEYVIMNNDTVDVFSYQIPFNYTGIEPVPLLVTFHQWGGNENSSYSTQFDEEANIRGWLYLSPYGGAPNNYNHQRAQEYVEWAIIWLQNSFLIDPTRIYMVGGSMGGAAGAIFANNHLDPRYPMVAATASGSGILDCERRFYEMDGNNSMIEWFGGTPEEVPFEYHRNSAVYFADSTQSMHYNLRFTPLYLDFGASEPHRYHAEDLYNLLLGYNENMWIETEPSGGHGFSVMDEHHTCNWMEQFELTDNPLEINVNLDEPSRAYWAETVNIISQDQFIRVRCSKNFNSSFFDLYQLTNSDSLIFHHSFSYNDEMSQLTIENHTASEIGAFHLGLAGEDIGLIDYISVHGEIDGFFPDLSYSIQDTIVWIDVPNLGLQFIHVEIYYGNTTSVEVEHSAGWNLVGLPYYVGDESATTLFPESIDGTLFSFDGAYTLSDTLAPGTGYWLRFESEGTTVLNGIPIDWLTLDLDEGWNLITGISNPIEVDSIIDLNEIIIPGTVYGYDESYVQAEVLDPGKGYWLRTTAAGSILISNSLNH</sequence>
<dbReference type="Gene3D" id="3.40.50.1820">
    <property type="entry name" value="alpha/beta hydrolase"/>
    <property type="match status" value="1"/>
</dbReference>
<evidence type="ECO:0008006" key="2">
    <source>
        <dbReference type="Google" id="ProtNLM"/>
    </source>
</evidence>
<gene>
    <name evidence="1" type="ORF">METZ01_LOCUS95932</name>
</gene>
<protein>
    <recommendedName>
        <fullName evidence="2">Peptidase S9 prolyl oligopeptidase catalytic domain-containing protein</fullName>
    </recommendedName>
</protein>
<dbReference type="SUPFAM" id="SSF53474">
    <property type="entry name" value="alpha/beta-Hydrolases"/>
    <property type="match status" value="1"/>
</dbReference>
<proteinExistence type="predicted"/>
<evidence type="ECO:0000313" key="1">
    <source>
        <dbReference type="EMBL" id="SVA43078.1"/>
    </source>
</evidence>
<name>A0A381VTH4_9ZZZZ</name>
<dbReference type="EMBL" id="UINC01009612">
    <property type="protein sequence ID" value="SVA43078.1"/>
    <property type="molecule type" value="Genomic_DNA"/>
</dbReference>
<accession>A0A381VTH4</accession>
<reference evidence="1" key="1">
    <citation type="submission" date="2018-05" db="EMBL/GenBank/DDBJ databases">
        <authorList>
            <person name="Lanie J.A."/>
            <person name="Ng W.-L."/>
            <person name="Kazmierczak K.M."/>
            <person name="Andrzejewski T.M."/>
            <person name="Davidsen T.M."/>
            <person name="Wayne K.J."/>
            <person name="Tettelin H."/>
            <person name="Glass J.I."/>
            <person name="Rusch D."/>
            <person name="Podicherti R."/>
            <person name="Tsui H.-C.T."/>
            <person name="Winkler M.E."/>
        </authorList>
    </citation>
    <scope>NUCLEOTIDE SEQUENCE</scope>
</reference>
<dbReference type="AlphaFoldDB" id="A0A381VTH4"/>
<organism evidence="1">
    <name type="scientific">marine metagenome</name>
    <dbReference type="NCBI Taxonomy" id="408172"/>
    <lineage>
        <taxon>unclassified sequences</taxon>
        <taxon>metagenomes</taxon>
        <taxon>ecological metagenomes</taxon>
    </lineage>
</organism>